<accession>A0ABT3IKX9</accession>
<reference evidence="1 2" key="1">
    <citation type="submission" date="2022-10" db="EMBL/GenBank/DDBJ databases">
        <title>Chitinophaga nivalis PC15 sp. nov., isolated from Pyeongchang county, South Korea.</title>
        <authorList>
            <person name="Trinh H.N."/>
        </authorList>
    </citation>
    <scope>NUCLEOTIDE SEQUENCE [LARGE SCALE GENOMIC DNA]</scope>
    <source>
        <strain evidence="1 2">PC14</strain>
    </source>
</reference>
<dbReference type="RefSeq" id="WP_264730104.1">
    <property type="nucleotide sequence ID" value="NZ_JAPDNR010000001.1"/>
</dbReference>
<evidence type="ECO:0000313" key="1">
    <source>
        <dbReference type="EMBL" id="MCW3484465.1"/>
    </source>
</evidence>
<sequence>MKKIASKKLQLTTIKIASLTQIAQQEVKGGATRILECSLLSCGQPGSCRC</sequence>
<proteinExistence type="predicted"/>
<protein>
    <recommendedName>
        <fullName evidence="3">Class I lanthipeptide</fullName>
    </recommendedName>
</protein>
<dbReference type="Proteomes" id="UP001207742">
    <property type="component" value="Unassembled WGS sequence"/>
</dbReference>
<evidence type="ECO:0008006" key="3">
    <source>
        <dbReference type="Google" id="ProtNLM"/>
    </source>
</evidence>
<organism evidence="1 2">
    <name type="scientific">Chitinophaga nivalis</name>
    <dbReference type="NCBI Taxonomy" id="2991709"/>
    <lineage>
        <taxon>Bacteria</taxon>
        <taxon>Pseudomonadati</taxon>
        <taxon>Bacteroidota</taxon>
        <taxon>Chitinophagia</taxon>
        <taxon>Chitinophagales</taxon>
        <taxon>Chitinophagaceae</taxon>
        <taxon>Chitinophaga</taxon>
    </lineage>
</organism>
<dbReference type="EMBL" id="JAPDNS010000001">
    <property type="protein sequence ID" value="MCW3484465.1"/>
    <property type="molecule type" value="Genomic_DNA"/>
</dbReference>
<name>A0ABT3IKX9_9BACT</name>
<gene>
    <name evidence="1" type="ORF">OL497_11210</name>
</gene>
<comment type="caution">
    <text evidence="1">The sequence shown here is derived from an EMBL/GenBank/DDBJ whole genome shotgun (WGS) entry which is preliminary data.</text>
</comment>
<keyword evidence="2" id="KW-1185">Reference proteome</keyword>
<evidence type="ECO:0000313" key="2">
    <source>
        <dbReference type="Proteomes" id="UP001207742"/>
    </source>
</evidence>